<organism evidence="1 2">
    <name type="scientific">Rotaria socialis</name>
    <dbReference type="NCBI Taxonomy" id="392032"/>
    <lineage>
        <taxon>Eukaryota</taxon>
        <taxon>Metazoa</taxon>
        <taxon>Spiralia</taxon>
        <taxon>Gnathifera</taxon>
        <taxon>Rotifera</taxon>
        <taxon>Eurotatoria</taxon>
        <taxon>Bdelloidea</taxon>
        <taxon>Philodinida</taxon>
        <taxon>Philodinidae</taxon>
        <taxon>Rotaria</taxon>
    </lineage>
</organism>
<protein>
    <submittedName>
        <fullName evidence="1">Uncharacterized protein</fullName>
    </submittedName>
</protein>
<evidence type="ECO:0000313" key="2">
    <source>
        <dbReference type="Proteomes" id="UP000663851"/>
    </source>
</evidence>
<accession>A0A821CGA1</accession>
<gene>
    <name evidence="1" type="ORF">HFQ381_LOCUS33542</name>
</gene>
<comment type="caution">
    <text evidence="1">The sequence shown here is derived from an EMBL/GenBank/DDBJ whole genome shotgun (WGS) entry which is preliminary data.</text>
</comment>
<name>A0A821CGA1_9BILA</name>
<proteinExistence type="predicted"/>
<dbReference type="Proteomes" id="UP000663851">
    <property type="component" value="Unassembled WGS sequence"/>
</dbReference>
<dbReference type="AlphaFoldDB" id="A0A821CGA1"/>
<evidence type="ECO:0000313" key="1">
    <source>
        <dbReference type="EMBL" id="CAF4601321.1"/>
    </source>
</evidence>
<reference evidence="1" key="1">
    <citation type="submission" date="2021-02" db="EMBL/GenBank/DDBJ databases">
        <authorList>
            <person name="Nowell W R."/>
        </authorList>
    </citation>
    <scope>NUCLEOTIDE SEQUENCE</scope>
</reference>
<sequence length="66" mass="7503">MILIVATIRKSFWSLEPFGNDSARCNDSRIFLIVGAIRKSFWSLEPFGNDSARCNDSKIILASFFE</sequence>
<dbReference type="EMBL" id="CAJOBO010010803">
    <property type="protein sequence ID" value="CAF4601321.1"/>
    <property type="molecule type" value="Genomic_DNA"/>
</dbReference>